<dbReference type="SUPFAM" id="SSF53067">
    <property type="entry name" value="Actin-like ATPase domain"/>
    <property type="match status" value="1"/>
</dbReference>
<dbReference type="NCBIfam" id="NF007144">
    <property type="entry name" value="PRK09585.2-3"/>
    <property type="match status" value="1"/>
</dbReference>
<keyword evidence="2" id="KW-1185">Reference proteome</keyword>
<dbReference type="RefSeq" id="WP_340934936.1">
    <property type="nucleotide sequence ID" value="NZ_CP150496.1"/>
</dbReference>
<evidence type="ECO:0000313" key="1">
    <source>
        <dbReference type="EMBL" id="WYW56850.1"/>
    </source>
</evidence>
<keyword evidence="1" id="KW-0808">Transferase</keyword>
<dbReference type="GO" id="GO:0016301">
    <property type="term" value="F:kinase activity"/>
    <property type="evidence" value="ECO:0007669"/>
    <property type="project" value="UniProtKB-KW"/>
</dbReference>
<dbReference type="EMBL" id="CP150496">
    <property type="protein sequence ID" value="WYW56850.1"/>
    <property type="molecule type" value="Genomic_DNA"/>
</dbReference>
<dbReference type="Proteomes" id="UP001491088">
    <property type="component" value="Chromosome"/>
</dbReference>
<protein>
    <submittedName>
        <fullName evidence="1">Anhydro-N-acetylmuramic acid kinase</fullName>
        <ecNumber evidence="1">2.7.1.170</ecNumber>
    </submittedName>
</protein>
<dbReference type="PANTHER" id="PTHR30605">
    <property type="entry name" value="ANHYDRO-N-ACETYLMURAMIC ACID KINASE"/>
    <property type="match status" value="1"/>
</dbReference>
<reference evidence="1 2" key="1">
    <citation type="submission" date="2024-03" db="EMBL/GenBank/DDBJ databases">
        <authorList>
            <person name="Cao K."/>
        </authorList>
    </citation>
    <scope>NUCLEOTIDE SEQUENCE [LARGE SCALE GENOMIC DNA]</scope>
    <source>
        <strain evidence="1 2">MCCC 1K00696</strain>
    </source>
</reference>
<dbReference type="PANTHER" id="PTHR30605:SF0">
    <property type="entry name" value="ANHYDRO-N-ACETYLMURAMIC ACID KINASE"/>
    <property type="match status" value="1"/>
</dbReference>
<name>A0ABZ2TUP1_9FLAO</name>
<dbReference type="EC" id="2.7.1.170" evidence="1"/>
<evidence type="ECO:0000313" key="2">
    <source>
        <dbReference type="Proteomes" id="UP001491088"/>
    </source>
</evidence>
<accession>A0ABZ2TUP1</accession>
<dbReference type="InterPro" id="IPR005338">
    <property type="entry name" value="Anhydro_N_Ac-Mur_kinase"/>
</dbReference>
<gene>
    <name evidence="1" type="ORF">WG950_06230</name>
</gene>
<dbReference type="Pfam" id="PF03702">
    <property type="entry name" value="AnmK"/>
    <property type="match status" value="1"/>
</dbReference>
<dbReference type="InterPro" id="IPR043129">
    <property type="entry name" value="ATPase_NBD"/>
</dbReference>
<keyword evidence="1" id="KW-0418">Kinase</keyword>
<sequence length="352" mass="39368">MNNNYFFALGLMSGTSLDGVDIVYVKFKRNDYSFFEILQAETIPYSIEWKQQLQNAIHFSSDELKKLDISYGKYLASLINNFVFNYKIEELAFVASHGHTILHEPDKGITLQIGYGNEIAKLTKQKVVCDFRTQDVKLGGQGAPLVPIGDELLFSNINYCLNLGGFSNVSYHNKVSRIAFDICPVNIVLNLYANKLGLEYDASGEIASKGTINKVLLEKLNQLEFYQKNPPKSLGLEWVQQQILPLIDSLEKDVSNVLRTFVEHVAMQISSVLEDSKSVLITGGGVFNVFLIDRIKCYTNVKIVKASNNLINYKEALIFAFLGVLKIDNQINCLKSVTGASQNHSSGIVFLP</sequence>
<dbReference type="Gene3D" id="3.30.420.40">
    <property type="match status" value="2"/>
</dbReference>
<proteinExistence type="predicted"/>
<organism evidence="1 2">
    <name type="scientific">Polaribacter marinaquae</name>
    <dbReference type="NCBI Taxonomy" id="1642819"/>
    <lineage>
        <taxon>Bacteria</taxon>
        <taxon>Pseudomonadati</taxon>
        <taxon>Bacteroidota</taxon>
        <taxon>Flavobacteriia</taxon>
        <taxon>Flavobacteriales</taxon>
        <taxon>Flavobacteriaceae</taxon>
    </lineage>
</organism>